<proteinExistence type="predicted"/>
<keyword evidence="2" id="KW-1185">Reference proteome</keyword>
<name>A0ABR2ECG5_9ROSI</name>
<protein>
    <submittedName>
        <fullName evidence="1">Uncharacterized protein</fullName>
    </submittedName>
</protein>
<comment type="caution">
    <text evidence="1">The sequence shown here is derived from an EMBL/GenBank/DDBJ whole genome shotgun (WGS) entry which is preliminary data.</text>
</comment>
<evidence type="ECO:0000313" key="1">
    <source>
        <dbReference type="EMBL" id="KAK8555194.1"/>
    </source>
</evidence>
<dbReference type="EMBL" id="JBBPBM010000018">
    <property type="protein sequence ID" value="KAK8555194.1"/>
    <property type="molecule type" value="Genomic_DNA"/>
</dbReference>
<dbReference type="Proteomes" id="UP001472677">
    <property type="component" value="Unassembled WGS sequence"/>
</dbReference>
<sequence>MVVSISSKWAIIGLRQTRNRVMMYAQVDNMREIGKVGPIFGTLRLFPRFKTSYGRHVIMLSLQMKILLASTTREPQAIFDVDIQALFPDNDPFLYDSLIAWTVWGIWKAYRAPVLRRLRLAGHHYLQILLRSIVMILSIVPGNLQALQLSPETAMGILSMESTHKSTLLVLLWLNVSL</sequence>
<evidence type="ECO:0000313" key="2">
    <source>
        <dbReference type="Proteomes" id="UP001472677"/>
    </source>
</evidence>
<accession>A0ABR2ECG5</accession>
<reference evidence="1 2" key="1">
    <citation type="journal article" date="2024" name="G3 (Bethesda)">
        <title>Genome assembly of Hibiscus sabdariffa L. provides insights into metabolisms of medicinal natural products.</title>
        <authorList>
            <person name="Kim T."/>
        </authorList>
    </citation>
    <scope>NUCLEOTIDE SEQUENCE [LARGE SCALE GENOMIC DNA]</scope>
    <source>
        <strain evidence="1">TK-2024</strain>
        <tissue evidence="1">Old leaves</tissue>
    </source>
</reference>
<organism evidence="1 2">
    <name type="scientific">Hibiscus sabdariffa</name>
    <name type="common">roselle</name>
    <dbReference type="NCBI Taxonomy" id="183260"/>
    <lineage>
        <taxon>Eukaryota</taxon>
        <taxon>Viridiplantae</taxon>
        <taxon>Streptophyta</taxon>
        <taxon>Embryophyta</taxon>
        <taxon>Tracheophyta</taxon>
        <taxon>Spermatophyta</taxon>
        <taxon>Magnoliopsida</taxon>
        <taxon>eudicotyledons</taxon>
        <taxon>Gunneridae</taxon>
        <taxon>Pentapetalae</taxon>
        <taxon>rosids</taxon>
        <taxon>malvids</taxon>
        <taxon>Malvales</taxon>
        <taxon>Malvaceae</taxon>
        <taxon>Malvoideae</taxon>
        <taxon>Hibiscus</taxon>
    </lineage>
</organism>
<gene>
    <name evidence="1" type="ORF">V6N12_009347</name>
</gene>